<feature type="region of interest" description="Disordered" evidence="1">
    <location>
        <begin position="33"/>
        <end position="72"/>
    </location>
</feature>
<organism evidence="5 6">
    <name type="scientific">Labilithrix luteola</name>
    <dbReference type="NCBI Taxonomy" id="1391654"/>
    <lineage>
        <taxon>Bacteria</taxon>
        <taxon>Pseudomonadati</taxon>
        <taxon>Myxococcota</taxon>
        <taxon>Polyangia</taxon>
        <taxon>Polyangiales</taxon>
        <taxon>Labilitrichaceae</taxon>
        <taxon>Labilithrix</taxon>
    </lineage>
</organism>
<accession>A0A0K1QAL7</accession>
<dbReference type="STRING" id="1391654.AKJ09_09436"/>
<dbReference type="Gene3D" id="1.25.40.10">
    <property type="entry name" value="Tetratricopeptide repeat domain"/>
    <property type="match status" value="1"/>
</dbReference>
<feature type="compositionally biased region" description="Gly residues" evidence="1">
    <location>
        <begin position="401"/>
        <end position="411"/>
    </location>
</feature>
<dbReference type="SUPFAM" id="SSF48452">
    <property type="entry name" value="TPR-like"/>
    <property type="match status" value="1"/>
</dbReference>
<dbReference type="OrthoDB" id="5379864at2"/>
<gene>
    <name evidence="5" type="ORF">AKJ09_09436</name>
</gene>
<dbReference type="AlphaFoldDB" id="A0A0K1QAL7"/>
<proteinExistence type="predicted"/>
<feature type="chain" id="PRO_5005466885" evidence="3">
    <location>
        <begin position="28"/>
        <end position="411"/>
    </location>
</feature>
<feature type="region of interest" description="Disordered" evidence="1">
    <location>
        <begin position="257"/>
        <end position="288"/>
    </location>
</feature>
<dbReference type="KEGG" id="llu:AKJ09_09436"/>
<evidence type="ECO:0000259" key="4">
    <source>
        <dbReference type="Pfam" id="PF08308"/>
    </source>
</evidence>
<dbReference type="Proteomes" id="UP000064967">
    <property type="component" value="Chromosome"/>
</dbReference>
<evidence type="ECO:0000313" key="6">
    <source>
        <dbReference type="Proteomes" id="UP000064967"/>
    </source>
</evidence>
<protein>
    <submittedName>
        <fullName evidence="5">Fe-S oxidoreductase</fullName>
    </submittedName>
</protein>
<keyword evidence="3" id="KW-0732">Signal</keyword>
<sequence>MKILGNSRGVASVIAVAIGLAVAPASAQIAPTAGPVTTAPPPKPTAAPTAPGAKPTPAAAKPTAPAAGTAPAAKPADAKALFASGEKKFKAADYAGALADFEASNAAKAAPETQRYIALSQDNLQHYSEAVAAFEKFIADAPAKSKDQVEEAKKRVEAIKALPGKVHVDSVPPGATVTVDPPANAQAAAPAAPGAQPAAQPAPAPAAQPAGNPTPTDLELAPGKHTIRLAAEGYETADKDVDVTFGSKQDLKVDLVKKAEPPPPPPPPPVASEAAPAAPAAPPPPPVEPRSKIPAYVTGAVALVAAGVGTGFGIAALSQSNDFNNHPNQRTTKLADDGENNALVADMMFGIAITFGVTSAVLFLSSDQPATAKASSPTKTADNTKKKSSITVTPTPYVSPTGGGAGVNVRF</sequence>
<feature type="transmembrane region" description="Helical" evidence="2">
    <location>
        <begin position="293"/>
        <end position="317"/>
    </location>
</feature>
<feature type="compositionally biased region" description="Low complexity" evidence="1">
    <location>
        <begin position="181"/>
        <end position="199"/>
    </location>
</feature>
<feature type="transmembrane region" description="Helical" evidence="2">
    <location>
        <begin position="343"/>
        <end position="364"/>
    </location>
</feature>
<evidence type="ECO:0000256" key="3">
    <source>
        <dbReference type="SAM" id="SignalP"/>
    </source>
</evidence>
<keyword evidence="6" id="KW-1185">Reference proteome</keyword>
<evidence type="ECO:0000313" key="5">
    <source>
        <dbReference type="EMBL" id="AKV02773.1"/>
    </source>
</evidence>
<keyword evidence="2" id="KW-1133">Transmembrane helix</keyword>
<dbReference type="InterPro" id="IPR013229">
    <property type="entry name" value="PEGA"/>
</dbReference>
<keyword evidence="2" id="KW-0472">Membrane</keyword>
<feature type="region of interest" description="Disordered" evidence="1">
    <location>
        <begin position="369"/>
        <end position="411"/>
    </location>
</feature>
<reference evidence="5 6" key="1">
    <citation type="submission" date="2015-08" db="EMBL/GenBank/DDBJ databases">
        <authorList>
            <person name="Babu N.S."/>
            <person name="Beckwith C.J."/>
            <person name="Beseler K.G."/>
            <person name="Brison A."/>
            <person name="Carone J.V."/>
            <person name="Caskin T.P."/>
            <person name="Diamond M."/>
            <person name="Durham M.E."/>
            <person name="Foxe J.M."/>
            <person name="Go M."/>
            <person name="Henderson B.A."/>
            <person name="Jones I.B."/>
            <person name="McGettigan J.A."/>
            <person name="Micheletti S.J."/>
            <person name="Nasrallah M.E."/>
            <person name="Ortiz D."/>
            <person name="Piller C.R."/>
            <person name="Privatt S.R."/>
            <person name="Schneider S.L."/>
            <person name="Sharp S."/>
            <person name="Smith T.C."/>
            <person name="Stanton J.D."/>
            <person name="Ullery H.E."/>
            <person name="Wilson R.J."/>
            <person name="Serrano M.G."/>
            <person name="Buck G."/>
            <person name="Lee V."/>
            <person name="Wang Y."/>
            <person name="Carvalho R."/>
            <person name="Voegtly L."/>
            <person name="Shi R."/>
            <person name="Duckworth R."/>
            <person name="Johnson A."/>
            <person name="Loviza R."/>
            <person name="Walstead R."/>
            <person name="Shah Z."/>
            <person name="Kiflezghi M."/>
            <person name="Wade K."/>
            <person name="Ball S.L."/>
            <person name="Bradley K.W."/>
            <person name="Asai D.J."/>
            <person name="Bowman C.A."/>
            <person name="Russell D.A."/>
            <person name="Pope W.H."/>
            <person name="Jacobs-Sera D."/>
            <person name="Hendrix R.W."/>
            <person name="Hatfull G.F."/>
        </authorList>
    </citation>
    <scope>NUCLEOTIDE SEQUENCE [LARGE SCALE GENOMIC DNA]</scope>
    <source>
        <strain evidence="5 6">DSM 27648</strain>
    </source>
</reference>
<dbReference type="Pfam" id="PF08308">
    <property type="entry name" value="PEGA"/>
    <property type="match status" value="1"/>
</dbReference>
<feature type="region of interest" description="Disordered" evidence="1">
    <location>
        <begin position="179"/>
        <end position="220"/>
    </location>
</feature>
<dbReference type="RefSeq" id="WP_146653642.1">
    <property type="nucleotide sequence ID" value="NZ_CP012333.1"/>
</dbReference>
<dbReference type="PATRIC" id="fig|1391654.3.peg.9562"/>
<evidence type="ECO:0000256" key="1">
    <source>
        <dbReference type="SAM" id="MobiDB-lite"/>
    </source>
</evidence>
<feature type="compositionally biased region" description="Low complexity" evidence="1">
    <location>
        <begin position="369"/>
        <end position="381"/>
    </location>
</feature>
<keyword evidence="2" id="KW-0812">Transmembrane</keyword>
<dbReference type="EMBL" id="CP012333">
    <property type="protein sequence ID" value="AKV02773.1"/>
    <property type="molecule type" value="Genomic_DNA"/>
</dbReference>
<dbReference type="InterPro" id="IPR011990">
    <property type="entry name" value="TPR-like_helical_dom_sf"/>
</dbReference>
<feature type="domain" description="PEGA" evidence="4">
    <location>
        <begin position="214"/>
        <end position="257"/>
    </location>
</feature>
<feature type="compositionally biased region" description="Low complexity" evidence="1">
    <location>
        <begin position="46"/>
        <end position="72"/>
    </location>
</feature>
<feature type="compositionally biased region" description="Pro residues" evidence="1">
    <location>
        <begin position="261"/>
        <end position="270"/>
    </location>
</feature>
<feature type="compositionally biased region" description="Polar residues" evidence="1">
    <location>
        <begin position="389"/>
        <end position="398"/>
    </location>
</feature>
<name>A0A0K1QAL7_9BACT</name>
<evidence type="ECO:0000256" key="2">
    <source>
        <dbReference type="SAM" id="Phobius"/>
    </source>
</evidence>
<feature type="signal peptide" evidence="3">
    <location>
        <begin position="1"/>
        <end position="27"/>
    </location>
</feature>
<feature type="compositionally biased region" description="Pro residues" evidence="1">
    <location>
        <begin position="279"/>
        <end position="288"/>
    </location>
</feature>